<evidence type="ECO:0000313" key="2">
    <source>
        <dbReference type="EMBL" id="CAK9019725.1"/>
    </source>
</evidence>
<gene>
    <name evidence="2" type="ORF">CCMP2556_LOCUS13779</name>
</gene>
<keyword evidence="3" id="KW-1185">Reference proteome</keyword>
<organism evidence="2 3">
    <name type="scientific">Durusdinium trenchii</name>
    <dbReference type="NCBI Taxonomy" id="1381693"/>
    <lineage>
        <taxon>Eukaryota</taxon>
        <taxon>Sar</taxon>
        <taxon>Alveolata</taxon>
        <taxon>Dinophyceae</taxon>
        <taxon>Suessiales</taxon>
        <taxon>Symbiodiniaceae</taxon>
        <taxon>Durusdinium</taxon>
    </lineage>
</organism>
<feature type="compositionally biased region" description="Basic and acidic residues" evidence="1">
    <location>
        <begin position="157"/>
        <end position="187"/>
    </location>
</feature>
<accession>A0ABP0JYZ2</accession>
<comment type="caution">
    <text evidence="2">The sequence shown here is derived from an EMBL/GenBank/DDBJ whole genome shotgun (WGS) entry which is preliminary data.</text>
</comment>
<feature type="compositionally biased region" description="Low complexity" evidence="1">
    <location>
        <begin position="140"/>
        <end position="151"/>
    </location>
</feature>
<feature type="compositionally biased region" description="Basic and acidic residues" evidence="1">
    <location>
        <begin position="56"/>
        <end position="66"/>
    </location>
</feature>
<sequence>MSSSSTGATAADQSSELKSLIQEAVKEAMAAMDQQQKDKKETARSKKGKTVTQYDSTRRQGIDSRNPRVQVKSMIDIVAKEKAVLNPPKVKTSGKTPSAGYKSKEASPPVETPPQDQTELQTPETKRGRSVTTEVHNIGSGSSNRSSSWASNQTVESHFEMVENDTKSVKKSKQRGDRSRKERRQEE</sequence>
<evidence type="ECO:0000313" key="3">
    <source>
        <dbReference type="Proteomes" id="UP001642484"/>
    </source>
</evidence>
<dbReference type="Proteomes" id="UP001642484">
    <property type="component" value="Unassembled WGS sequence"/>
</dbReference>
<feature type="compositionally biased region" description="Basic and acidic residues" evidence="1">
    <location>
        <begin position="35"/>
        <end position="44"/>
    </location>
</feature>
<proteinExistence type="predicted"/>
<name>A0ABP0JYZ2_9DINO</name>
<feature type="region of interest" description="Disordered" evidence="1">
    <location>
        <begin position="28"/>
        <end position="187"/>
    </location>
</feature>
<dbReference type="EMBL" id="CAXAMN010006947">
    <property type="protein sequence ID" value="CAK9019725.1"/>
    <property type="molecule type" value="Genomic_DNA"/>
</dbReference>
<reference evidence="2 3" key="1">
    <citation type="submission" date="2024-02" db="EMBL/GenBank/DDBJ databases">
        <authorList>
            <person name="Chen Y."/>
            <person name="Shah S."/>
            <person name="Dougan E. K."/>
            <person name="Thang M."/>
            <person name="Chan C."/>
        </authorList>
    </citation>
    <scope>NUCLEOTIDE SEQUENCE [LARGE SCALE GENOMIC DNA]</scope>
</reference>
<protein>
    <submittedName>
        <fullName evidence="2">Uncharacterized protein</fullName>
    </submittedName>
</protein>
<feature type="compositionally biased region" description="Polar residues" evidence="1">
    <location>
        <begin position="114"/>
        <end position="123"/>
    </location>
</feature>
<evidence type="ECO:0000256" key="1">
    <source>
        <dbReference type="SAM" id="MobiDB-lite"/>
    </source>
</evidence>